<dbReference type="SUPFAM" id="SSF52540">
    <property type="entry name" value="P-loop containing nucleoside triphosphate hydrolases"/>
    <property type="match status" value="1"/>
</dbReference>
<dbReference type="GO" id="GO:0016887">
    <property type="term" value="F:ATP hydrolysis activity"/>
    <property type="evidence" value="ECO:0007669"/>
    <property type="project" value="InterPro"/>
</dbReference>
<dbReference type="GO" id="GO:0005524">
    <property type="term" value="F:ATP binding"/>
    <property type="evidence" value="ECO:0007669"/>
    <property type="project" value="UniProtKB-KW"/>
</dbReference>
<dbReference type="Pfam" id="PF00005">
    <property type="entry name" value="ABC_tran"/>
    <property type="match status" value="1"/>
</dbReference>
<evidence type="ECO:0000256" key="5">
    <source>
        <dbReference type="ARBA" id="ARBA00022989"/>
    </source>
</evidence>
<dbReference type="RefSeq" id="WP_187056762.1">
    <property type="nucleotide sequence ID" value="NZ_CP060412.1"/>
</dbReference>
<name>A0A7G8Q3E2_9GAMM</name>
<evidence type="ECO:0000259" key="8">
    <source>
        <dbReference type="PROSITE" id="PS50893"/>
    </source>
</evidence>
<dbReference type="InterPro" id="IPR027417">
    <property type="entry name" value="P-loop_NTPase"/>
</dbReference>
<dbReference type="AlphaFoldDB" id="A0A7G8Q3E2"/>
<evidence type="ECO:0000313" key="10">
    <source>
        <dbReference type="EMBL" id="QNK01300.1"/>
    </source>
</evidence>
<keyword evidence="5 7" id="KW-1133">Transmembrane helix</keyword>
<dbReference type="Pfam" id="PF00664">
    <property type="entry name" value="ABC_membrane"/>
    <property type="match status" value="1"/>
</dbReference>
<evidence type="ECO:0000259" key="9">
    <source>
        <dbReference type="PROSITE" id="PS50929"/>
    </source>
</evidence>
<evidence type="ECO:0000256" key="1">
    <source>
        <dbReference type="ARBA" id="ARBA00004651"/>
    </source>
</evidence>
<evidence type="ECO:0000313" key="11">
    <source>
        <dbReference type="Proteomes" id="UP000515873"/>
    </source>
</evidence>
<evidence type="ECO:0000256" key="2">
    <source>
        <dbReference type="ARBA" id="ARBA00022692"/>
    </source>
</evidence>
<dbReference type="InterPro" id="IPR039421">
    <property type="entry name" value="Type_1_exporter"/>
</dbReference>
<reference evidence="10 11" key="1">
    <citation type="submission" date="2020-08" db="EMBL/GenBank/DDBJ databases">
        <title>Dyella sp. G9 isolated from forest soil.</title>
        <authorList>
            <person name="Fu J."/>
            <person name="Qiu L."/>
        </authorList>
    </citation>
    <scope>NUCLEOTIDE SEQUENCE [LARGE SCALE GENOMIC DNA]</scope>
    <source>
        <strain evidence="10 11">G9</strain>
    </source>
</reference>
<keyword evidence="4 10" id="KW-0067">ATP-binding</keyword>
<sequence>MPGTWSWLQRGCSDGLSRSFFLTLKALGLSKIATYVVLSLASALAGGMAALFAVPLIQPGDVAWLGRHGTAGAASLEMCVLLFLCASVAFALARWQAARLAAWLASRYGMQLRARVHESLVDARLSTLADATSAELANVLTHNVEIVTQGFSALLQLLVAGMTTVVSLALALWISPPLVMAVPVIVVCSLISARFRSREHAAVSRQYITDMTRLFWMSEDFPRRWRHIKSFGQEDAEKRSHADSSARLGHGYRRQLELIASGRLVLELLAAIGIAAIFLVAHHWKGVDQASLIAVCLLLGRLLPYMVSTRQSFHQLASAVPAFELWYRYADAAPQASPRAAFHRPANGMPPVWIEELTLSEPVRLRITDLWLHPGELLLVSGDSGIGKTSLADVLAGMIRPSTFTAWLEGRRLDFDAYAAWVRHGAYLSQNVRPWQQTVRACLRWAAEGVSDETMQEALADVGLDKRLGAAKCGLEATLDGSSGRLSGGELQRLLLAQVLLRQPMLAILDEATSALDAGAESRVLARLKQKLPGSILIVISHRSSVADLADQNLVIGGDMVATVRRQGALDLVRRDAARMTESGHSRTTSG</sequence>
<dbReference type="GO" id="GO:0005886">
    <property type="term" value="C:plasma membrane"/>
    <property type="evidence" value="ECO:0007669"/>
    <property type="project" value="UniProtKB-SubCell"/>
</dbReference>
<dbReference type="InterPro" id="IPR011527">
    <property type="entry name" value="ABC1_TM_dom"/>
</dbReference>
<dbReference type="InterPro" id="IPR017871">
    <property type="entry name" value="ABC_transporter-like_CS"/>
</dbReference>
<evidence type="ECO:0000256" key="6">
    <source>
        <dbReference type="ARBA" id="ARBA00023136"/>
    </source>
</evidence>
<gene>
    <name evidence="10" type="ORF">H8F01_20015</name>
</gene>
<comment type="subcellular location">
    <subcellularLocation>
        <location evidence="1">Cell membrane</location>
        <topology evidence="1">Multi-pass membrane protein</topology>
    </subcellularLocation>
</comment>
<dbReference type="PROSITE" id="PS50929">
    <property type="entry name" value="ABC_TM1F"/>
    <property type="match status" value="1"/>
</dbReference>
<feature type="transmembrane region" description="Helical" evidence="7">
    <location>
        <begin position="153"/>
        <end position="172"/>
    </location>
</feature>
<feature type="domain" description="ABC transporter" evidence="8">
    <location>
        <begin position="349"/>
        <end position="583"/>
    </location>
</feature>
<evidence type="ECO:0000256" key="3">
    <source>
        <dbReference type="ARBA" id="ARBA00022741"/>
    </source>
</evidence>
<dbReference type="PROSITE" id="PS50893">
    <property type="entry name" value="ABC_TRANSPORTER_2"/>
    <property type="match status" value="1"/>
</dbReference>
<dbReference type="InterPro" id="IPR036640">
    <property type="entry name" value="ABC1_TM_sf"/>
</dbReference>
<feature type="transmembrane region" description="Helical" evidence="7">
    <location>
        <begin position="32"/>
        <end position="54"/>
    </location>
</feature>
<feature type="transmembrane region" description="Helical" evidence="7">
    <location>
        <begin position="178"/>
        <end position="195"/>
    </location>
</feature>
<dbReference type="InterPro" id="IPR003593">
    <property type="entry name" value="AAA+_ATPase"/>
</dbReference>
<dbReference type="PANTHER" id="PTHR24221">
    <property type="entry name" value="ATP-BINDING CASSETTE SUB-FAMILY B"/>
    <property type="match status" value="1"/>
</dbReference>
<keyword evidence="11" id="KW-1185">Reference proteome</keyword>
<keyword evidence="6 7" id="KW-0472">Membrane</keyword>
<keyword evidence="3" id="KW-0547">Nucleotide-binding</keyword>
<dbReference type="Gene3D" id="1.20.1560.10">
    <property type="entry name" value="ABC transporter type 1, transmembrane domain"/>
    <property type="match status" value="1"/>
</dbReference>
<dbReference type="GO" id="GO:0140359">
    <property type="term" value="F:ABC-type transporter activity"/>
    <property type="evidence" value="ECO:0007669"/>
    <property type="project" value="InterPro"/>
</dbReference>
<dbReference type="EMBL" id="CP060412">
    <property type="protein sequence ID" value="QNK01300.1"/>
    <property type="molecule type" value="Genomic_DNA"/>
</dbReference>
<dbReference type="InterPro" id="IPR003439">
    <property type="entry name" value="ABC_transporter-like_ATP-bd"/>
</dbReference>
<evidence type="ECO:0000256" key="4">
    <source>
        <dbReference type="ARBA" id="ARBA00022840"/>
    </source>
</evidence>
<protein>
    <submittedName>
        <fullName evidence="10">ABC transporter ATP-binding protein</fullName>
    </submittedName>
</protein>
<dbReference type="KEGG" id="dtl:H8F01_20015"/>
<feature type="transmembrane region" description="Helical" evidence="7">
    <location>
        <begin position="74"/>
        <end position="93"/>
    </location>
</feature>
<organism evidence="10 11">
    <name type="scientific">Dyella telluris</name>
    <dbReference type="NCBI Taxonomy" id="2763498"/>
    <lineage>
        <taxon>Bacteria</taxon>
        <taxon>Pseudomonadati</taxon>
        <taxon>Pseudomonadota</taxon>
        <taxon>Gammaproteobacteria</taxon>
        <taxon>Lysobacterales</taxon>
        <taxon>Rhodanobacteraceae</taxon>
        <taxon>Dyella</taxon>
    </lineage>
</organism>
<dbReference type="Gene3D" id="3.40.50.300">
    <property type="entry name" value="P-loop containing nucleotide triphosphate hydrolases"/>
    <property type="match status" value="1"/>
</dbReference>
<dbReference type="GO" id="GO:0034040">
    <property type="term" value="F:ATPase-coupled lipid transmembrane transporter activity"/>
    <property type="evidence" value="ECO:0007669"/>
    <property type="project" value="TreeGrafter"/>
</dbReference>
<dbReference type="SMART" id="SM00382">
    <property type="entry name" value="AAA"/>
    <property type="match status" value="1"/>
</dbReference>
<feature type="domain" description="ABC transmembrane type-1" evidence="9">
    <location>
        <begin position="36"/>
        <end position="318"/>
    </location>
</feature>
<accession>A0A7G8Q3E2</accession>
<evidence type="ECO:0000256" key="7">
    <source>
        <dbReference type="SAM" id="Phobius"/>
    </source>
</evidence>
<dbReference type="PANTHER" id="PTHR24221:SF632">
    <property type="entry name" value="ATP-DEPENDENT LIPID A-CORE FLIPPASE"/>
    <property type="match status" value="1"/>
</dbReference>
<dbReference type="Proteomes" id="UP000515873">
    <property type="component" value="Chromosome"/>
</dbReference>
<dbReference type="PROSITE" id="PS00211">
    <property type="entry name" value="ABC_TRANSPORTER_1"/>
    <property type="match status" value="1"/>
</dbReference>
<feature type="transmembrane region" description="Helical" evidence="7">
    <location>
        <begin position="264"/>
        <end position="284"/>
    </location>
</feature>
<keyword evidence="2 7" id="KW-0812">Transmembrane</keyword>
<proteinExistence type="predicted"/>
<dbReference type="SUPFAM" id="SSF90123">
    <property type="entry name" value="ABC transporter transmembrane region"/>
    <property type="match status" value="1"/>
</dbReference>